<reference evidence="3 4" key="1">
    <citation type="submission" date="2021-02" db="EMBL/GenBank/DDBJ databases">
        <title>De Novo genome assembly of isolated myxobacteria.</title>
        <authorList>
            <person name="Stevens D.C."/>
        </authorList>
    </citation>
    <scope>NUCLEOTIDE SEQUENCE [LARGE SCALE GENOMIC DNA]</scope>
    <source>
        <strain evidence="4">SCPEA02</strain>
    </source>
</reference>
<feature type="compositionally biased region" description="Low complexity" evidence="1">
    <location>
        <begin position="66"/>
        <end position="83"/>
    </location>
</feature>
<feature type="signal peptide" evidence="2">
    <location>
        <begin position="1"/>
        <end position="21"/>
    </location>
</feature>
<evidence type="ECO:0000256" key="1">
    <source>
        <dbReference type="SAM" id="MobiDB-lite"/>
    </source>
</evidence>
<feature type="compositionally biased region" description="Basic and acidic residues" evidence="1">
    <location>
        <begin position="136"/>
        <end position="145"/>
    </location>
</feature>
<name>A0ABX7NIK1_9BACT</name>
<accession>A0ABX7NIK1</accession>
<proteinExistence type="predicted"/>
<feature type="region of interest" description="Disordered" evidence="1">
    <location>
        <begin position="122"/>
        <end position="226"/>
    </location>
</feature>
<feature type="compositionally biased region" description="Polar residues" evidence="1">
    <location>
        <begin position="197"/>
        <end position="220"/>
    </location>
</feature>
<protein>
    <submittedName>
        <fullName evidence="3">RNA-binding protein</fullName>
    </submittedName>
</protein>
<dbReference type="EMBL" id="CP071090">
    <property type="protein sequence ID" value="QSQ18687.1"/>
    <property type="molecule type" value="Genomic_DNA"/>
</dbReference>
<feature type="chain" id="PRO_5045344318" evidence="2">
    <location>
        <begin position="22"/>
        <end position="226"/>
    </location>
</feature>
<feature type="region of interest" description="Disordered" evidence="1">
    <location>
        <begin position="21"/>
        <end position="84"/>
    </location>
</feature>
<keyword evidence="2" id="KW-0732">Signal</keyword>
<feature type="compositionally biased region" description="Polar residues" evidence="1">
    <location>
        <begin position="22"/>
        <end position="31"/>
    </location>
</feature>
<gene>
    <name evidence="3" type="ORF">JY651_25330</name>
</gene>
<evidence type="ECO:0000256" key="2">
    <source>
        <dbReference type="SAM" id="SignalP"/>
    </source>
</evidence>
<organism evidence="3 4">
    <name type="scientific">Pyxidicoccus parkwayensis</name>
    <dbReference type="NCBI Taxonomy" id="2813578"/>
    <lineage>
        <taxon>Bacteria</taxon>
        <taxon>Pseudomonadati</taxon>
        <taxon>Myxococcota</taxon>
        <taxon>Myxococcia</taxon>
        <taxon>Myxococcales</taxon>
        <taxon>Cystobacterineae</taxon>
        <taxon>Myxococcaceae</taxon>
        <taxon>Pyxidicoccus</taxon>
    </lineage>
</organism>
<sequence>MKKLVGVVATVALFGSGLAFAQDSSSTQQEPSSAQGGAGAAGSGSMQHDSSMGGATQEPGMGGSGTSATGSTGSMSGQSAMGQKELTGKVVKADAKTIYVDHMGAVVPLKVEKSTQFNDPTLKKAKDLQPGQEIRASYEVKETENVAKSISPSSGTGGSGDMMSPDQGINQGTGGTGMEKNKDVDQGTGGTGGSGSMDSTQPSQNTDINSGSSTMNPDSKAGSDTH</sequence>
<dbReference type="Proteomes" id="UP000662747">
    <property type="component" value="Chromosome"/>
</dbReference>
<evidence type="ECO:0000313" key="3">
    <source>
        <dbReference type="EMBL" id="QSQ18687.1"/>
    </source>
</evidence>
<keyword evidence="4" id="KW-1185">Reference proteome</keyword>
<dbReference type="RefSeq" id="WP_206720275.1">
    <property type="nucleotide sequence ID" value="NZ_CP071090.1"/>
</dbReference>
<evidence type="ECO:0000313" key="4">
    <source>
        <dbReference type="Proteomes" id="UP000662747"/>
    </source>
</evidence>